<dbReference type="Gene3D" id="1.10.10.10">
    <property type="entry name" value="Winged helix-like DNA-binding domain superfamily/Winged helix DNA-binding domain"/>
    <property type="match status" value="1"/>
</dbReference>
<dbReference type="RefSeq" id="WP_188797029.1">
    <property type="nucleotide sequence ID" value="NZ_BMJA01000004.1"/>
</dbReference>
<dbReference type="Proteomes" id="UP000620046">
    <property type="component" value="Unassembled WGS sequence"/>
</dbReference>
<protein>
    <recommendedName>
        <fullName evidence="3">Transcriptional regulator</fullName>
    </recommendedName>
</protein>
<dbReference type="CDD" id="cd00090">
    <property type="entry name" value="HTH_ARSR"/>
    <property type="match status" value="1"/>
</dbReference>
<keyword evidence="2" id="KW-1185">Reference proteome</keyword>
<accession>A0ABQ1GM69</accession>
<gene>
    <name evidence="1" type="ORF">GCM10010981_39650</name>
</gene>
<evidence type="ECO:0008006" key="3">
    <source>
        <dbReference type="Google" id="ProtNLM"/>
    </source>
</evidence>
<name>A0ABQ1GM69_9GAMM</name>
<dbReference type="Pfam" id="PF25212">
    <property type="entry name" value="HVO_A0114"/>
    <property type="match status" value="1"/>
</dbReference>
<dbReference type="InterPro" id="IPR036388">
    <property type="entry name" value="WH-like_DNA-bd_sf"/>
</dbReference>
<dbReference type="InterPro" id="IPR011991">
    <property type="entry name" value="ArsR-like_HTH"/>
</dbReference>
<organism evidence="1 2">
    <name type="scientific">Dyella nitratireducens</name>
    <dbReference type="NCBI Taxonomy" id="1849580"/>
    <lineage>
        <taxon>Bacteria</taxon>
        <taxon>Pseudomonadati</taxon>
        <taxon>Pseudomonadota</taxon>
        <taxon>Gammaproteobacteria</taxon>
        <taxon>Lysobacterales</taxon>
        <taxon>Rhodanobacteraceae</taxon>
        <taxon>Dyella</taxon>
    </lineage>
</organism>
<evidence type="ECO:0000313" key="2">
    <source>
        <dbReference type="Proteomes" id="UP000620046"/>
    </source>
</evidence>
<comment type="caution">
    <text evidence="1">The sequence shown here is derived from an EMBL/GenBank/DDBJ whole genome shotgun (WGS) entry which is preliminary data.</text>
</comment>
<proteinExistence type="predicted"/>
<reference evidence="2" key="1">
    <citation type="journal article" date="2019" name="Int. J. Syst. Evol. Microbiol.">
        <title>The Global Catalogue of Microorganisms (GCM) 10K type strain sequencing project: providing services to taxonomists for standard genome sequencing and annotation.</title>
        <authorList>
            <consortium name="The Broad Institute Genomics Platform"/>
            <consortium name="The Broad Institute Genome Sequencing Center for Infectious Disease"/>
            <person name="Wu L."/>
            <person name="Ma J."/>
        </authorList>
    </citation>
    <scope>NUCLEOTIDE SEQUENCE [LARGE SCALE GENOMIC DNA]</scope>
    <source>
        <strain evidence="2">CGMCC 1.15439</strain>
    </source>
</reference>
<sequence>MKTIKIGIMSQEKIRERVLAIATGKLKPSPDDPKIWFPSMKSLATILSDENRELLRTIAETHPASIAELATTMERSPKNLSRILKTMANYGLVKLEHQANTVKPVAEAARFHIVAI</sequence>
<dbReference type="SUPFAM" id="SSF46785">
    <property type="entry name" value="Winged helix' DNA-binding domain"/>
    <property type="match status" value="1"/>
</dbReference>
<dbReference type="EMBL" id="BMJA01000004">
    <property type="protein sequence ID" value="GGA46573.1"/>
    <property type="molecule type" value="Genomic_DNA"/>
</dbReference>
<dbReference type="InterPro" id="IPR036390">
    <property type="entry name" value="WH_DNA-bd_sf"/>
</dbReference>
<evidence type="ECO:0000313" key="1">
    <source>
        <dbReference type="EMBL" id="GGA46573.1"/>
    </source>
</evidence>